<dbReference type="Gene3D" id="3.30.70.270">
    <property type="match status" value="1"/>
</dbReference>
<feature type="non-terminal residue" evidence="11">
    <location>
        <position position="1"/>
    </location>
</feature>
<evidence type="ECO:0000256" key="1">
    <source>
        <dbReference type="ARBA" id="ARBA00010879"/>
    </source>
</evidence>
<comment type="similarity">
    <text evidence="1">Belongs to the beta type-B retroviral polymerase family. HERV class-II K(HML-2) pol subfamily.</text>
</comment>
<evidence type="ECO:0000256" key="4">
    <source>
        <dbReference type="ARBA" id="ARBA00022695"/>
    </source>
</evidence>
<dbReference type="GO" id="GO:0003964">
    <property type="term" value="F:RNA-directed DNA polymerase activity"/>
    <property type="evidence" value="ECO:0007669"/>
    <property type="project" value="UniProtKB-KW"/>
</dbReference>
<dbReference type="InterPro" id="IPR000477">
    <property type="entry name" value="RT_dom"/>
</dbReference>
<keyword evidence="7" id="KW-0378">Hydrolase</keyword>
<protein>
    <recommendedName>
        <fullName evidence="2">ribonuclease H</fullName>
        <ecNumber evidence="2">3.1.26.4</ecNumber>
    </recommendedName>
</protein>
<dbReference type="SUPFAM" id="SSF53098">
    <property type="entry name" value="Ribonuclease H-like"/>
    <property type="match status" value="1"/>
</dbReference>
<keyword evidence="3" id="KW-0808">Transferase</keyword>
<dbReference type="Pfam" id="PF00078">
    <property type="entry name" value="RVT_1"/>
    <property type="match status" value="1"/>
</dbReference>
<evidence type="ECO:0000256" key="8">
    <source>
        <dbReference type="ARBA" id="ARBA00022918"/>
    </source>
</evidence>
<dbReference type="InterPro" id="IPR043502">
    <property type="entry name" value="DNA/RNA_pol_sf"/>
</dbReference>
<evidence type="ECO:0000256" key="5">
    <source>
        <dbReference type="ARBA" id="ARBA00022722"/>
    </source>
</evidence>
<dbReference type="Proteomes" id="UP000578259">
    <property type="component" value="Unassembled WGS sequence"/>
</dbReference>
<evidence type="ECO:0000256" key="2">
    <source>
        <dbReference type="ARBA" id="ARBA00012180"/>
    </source>
</evidence>
<dbReference type="PROSITE" id="PS50879">
    <property type="entry name" value="RNASE_H_1"/>
    <property type="match status" value="1"/>
</dbReference>
<gene>
    <name evidence="11" type="primary">Ervk8</name>
    <name evidence="11" type="ORF">PHEMEL_R10543</name>
</gene>
<evidence type="ECO:0000259" key="10">
    <source>
        <dbReference type="PROSITE" id="PS50879"/>
    </source>
</evidence>
<comment type="caution">
    <text evidence="11">The sequence shown here is derived from an EMBL/GenBank/DDBJ whole genome shotgun (WGS) entry which is preliminary data.</text>
</comment>
<dbReference type="PROSITE" id="PS50878">
    <property type="entry name" value="RT_POL"/>
    <property type="match status" value="1"/>
</dbReference>
<dbReference type="EMBL" id="VZSJ01017871">
    <property type="protein sequence ID" value="NWY34377.1"/>
    <property type="molecule type" value="Genomic_DNA"/>
</dbReference>
<sequence>PSINREAPSKRYHWTVLPQGMKLSPVICQWYVASLLSPIRTAVEDVIIFHYMDDILICAPTDDLLTHVLDLTINALIAAGFELQQEKIQRMPPWKYLELSSPRSLTPEAQAALERIQETITARQAHRYQPGLPFKFIILGKLPHLHGLIFQWDETLKTKGKKKDKIEDEDQDEGDCLLIIEWVFLSHHRSKRMTQPSELVAELIRKGRSGIRELAGCDFDCIHLLIKLDLGQLKKKTFEKLLQVNEMLQFALDSYTGQIAVDQPAHKLLNSDNHFSLSLKRIQSRTPLNALTIFTDASGASHKSVMTWKDPQTQRWVADVTKVEGSPQVAELDAVIRAFERFSEPFNLVTDSSYVAGVVSRAEEAVLQEVSNIPLYNLLSKLVTLVSCREQPFYVMHVRSHTN</sequence>
<feature type="non-terminal residue" evidence="11">
    <location>
        <position position="403"/>
    </location>
</feature>
<dbReference type="Gene3D" id="3.30.420.10">
    <property type="entry name" value="Ribonuclease H-like superfamily/Ribonuclease H"/>
    <property type="match status" value="1"/>
</dbReference>
<name>A0A7K7DPA6_PHEME</name>
<evidence type="ECO:0000313" key="12">
    <source>
        <dbReference type="Proteomes" id="UP000578259"/>
    </source>
</evidence>
<dbReference type="InterPro" id="IPR043128">
    <property type="entry name" value="Rev_trsase/Diguanyl_cyclase"/>
</dbReference>
<dbReference type="PANTHER" id="PTHR41694:SF3">
    <property type="entry name" value="RNA-DIRECTED DNA POLYMERASE-RELATED"/>
    <property type="match status" value="1"/>
</dbReference>
<keyword evidence="5" id="KW-0540">Nuclease</keyword>
<keyword evidence="12" id="KW-1185">Reference proteome</keyword>
<evidence type="ECO:0000313" key="11">
    <source>
        <dbReference type="EMBL" id="NWY34377.1"/>
    </source>
</evidence>
<dbReference type="InterPro" id="IPR002156">
    <property type="entry name" value="RNaseH_domain"/>
</dbReference>
<dbReference type="SUPFAM" id="SSF56672">
    <property type="entry name" value="DNA/RNA polymerases"/>
    <property type="match status" value="1"/>
</dbReference>
<keyword evidence="8" id="KW-0695">RNA-directed DNA polymerase</keyword>
<evidence type="ECO:0000259" key="9">
    <source>
        <dbReference type="PROSITE" id="PS50878"/>
    </source>
</evidence>
<reference evidence="11 12" key="1">
    <citation type="submission" date="2019-09" db="EMBL/GenBank/DDBJ databases">
        <title>Bird 10,000 Genomes (B10K) Project - Family phase.</title>
        <authorList>
            <person name="Zhang G."/>
        </authorList>
    </citation>
    <scope>NUCLEOTIDE SEQUENCE [LARGE SCALE GENOMIC DNA]</scope>
    <source>
        <strain evidence="11">OUT-0018</strain>
        <tissue evidence="11">Muscle</tissue>
    </source>
</reference>
<dbReference type="InterPro" id="IPR012337">
    <property type="entry name" value="RNaseH-like_sf"/>
</dbReference>
<keyword evidence="6" id="KW-0255">Endonuclease</keyword>
<organism evidence="11 12">
    <name type="scientific">Pheucticus melanocephalus</name>
    <name type="common">Black-headed grosbeak</name>
    <name type="synonym">Guiraca melanocephala</name>
    <dbReference type="NCBI Taxonomy" id="371919"/>
    <lineage>
        <taxon>Eukaryota</taxon>
        <taxon>Metazoa</taxon>
        <taxon>Chordata</taxon>
        <taxon>Craniata</taxon>
        <taxon>Vertebrata</taxon>
        <taxon>Euteleostomi</taxon>
        <taxon>Archelosauria</taxon>
        <taxon>Archosauria</taxon>
        <taxon>Dinosauria</taxon>
        <taxon>Saurischia</taxon>
        <taxon>Theropoda</taxon>
        <taxon>Coelurosauria</taxon>
        <taxon>Aves</taxon>
        <taxon>Neognathae</taxon>
        <taxon>Neoaves</taxon>
        <taxon>Telluraves</taxon>
        <taxon>Australaves</taxon>
        <taxon>Passeriformes</taxon>
        <taxon>Cardinalidae</taxon>
        <taxon>Pheucticus</taxon>
    </lineage>
</organism>
<evidence type="ECO:0000256" key="3">
    <source>
        <dbReference type="ARBA" id="ARBA00022679"/>
    </source>
</evidence>
<dbReference type="PANTHER" id="PTHR41694">
    <property type="entry name" value="ENDOGENOUS RETROVIRUS GROUP K MEMBER POL PROTEIN"/>
    <property type="match status" value="1"/>
</dbReference>
<dbReference type="Pfam" id="PF00075">
    <property type="entry name" value="RNase_H"/>
    <property type="match status" value="1"/>
</dbReference>
<evidence type="ECO:0000256" key="6">
    <source>
        <dbReference type="ARBA" id="ARBA00022759"/>
    </source>
</evidence>
<dbReference type="InterPro" id="IPR036397">
    <property type="entry name" value="RNaseH_sf"/>
</dbReference>
<keyword evidence="4" id="KW-0548">Nucleotidyltransferase</keyword>
<feature type="domain" description="Reverse transcriptase" evidence="9">
    <location>
        <begin position="1"/>
        <end position="101"/>
    </location>
</feature>
<dbReference type="GO" id="GO:0035613">
    <property type="term" value="F:RNA stem-loop binding"/>
    <property type="evidence" value="ECO:0007669"/>
    <property type="project" value="TreeGrafter"/>
</dbReference>
<proteinExistence type="inferred from homology"/>
<dbReference type="EC" id="3.1.26.4" evidence="2"/>
<feature type="domain" description="RNase H type-1" evidence="10">
    <location>
        <begin position="287"/>
        <end position="403"/>
    </location>
</feature>
<evidence type="ECO:0000256" key="7">
    <source>
        <dbReference type="ARBA" id="ARBA00022801"/>
    </source>
</evidence>
<accession>A0A7K7DPA6</accession>
<dbReference type="GO" id="GO:0004523">
    <property type="term" value="F:RNA-DNA hybrid ribonuclease activity"/>
    <property type="evidence" value="ECO:0007669"/>
    <property type="project" value="UniProtKB-EC"/>
</dbReference>
<dbReference type="AlphaFoldDB" id="A0A7K7DPA6"/>